<protein>
    <submittedName>
        <fullName evidence="2">Uncharacterized protein</fullName>
    </submittedName>
</protein>
<evidence type="ECO:0000313" key="3">
    <source>
        <dbReference type="Proteomes" id="UP000292274"/>
    </source>
</evidence>
<keyword evidence="1" id="KW-1133">Transmembrane helix</keyword>
<dbReference type="Proteomes" id="UP000292274">
    <property type="component" value="Unassembled WGS sequence"/>
</dbReference>
<sequence>MAWEWAVSVIGTVMTGAVGIVGTVSATRAGQRQERAAERQASIHRSDSVRDRIREERKALYVRFLDVTARASDAAQRLIAAPDPQSRLKAEEEADLFLHESEVVGHEMSITASEEVITECAIFESVLLRFRIAMASIKSQGELRQRDVEEVMEVTANLAHSRLRLLKAMRADLQFMPERDHDR</sequence>
<gene>
    <name evidence="2" type="ORF">E0H26_24265</name>
</gene>
<proteinExistence type="predicted"/>
<reference evidence="2 3" key="1">
    <citation type="submission" date="2019-02" db="EMBL/GenBank/DDBJ databases">
        <title>Jishengella sp. nov., isolated from a root of Zingiber montanum.</title>
        <authorList>
            <person name="Kuncharoen N."/>
            <person name="Kudo T."/>
            <person name="Masahiro Y."/>
            <person name="Ohkuma M."/>
            <person name="Tanasupawat S."/>
        </authorList>
    </citation>
    <scope>NUCLEOTIDE SEQUENCE [LARGE SCALE GENOMIC DNA]</scope>
    <source>
        <strain evidence="2 3">PLAI 1-1</strain>
    </source>
</reference>
<keyword evidence="1" id="KW-0812">Transmembrane</keyword>
<accession>A0A4R0G9U6</accession>
<name>A0A4R0G9U6_9ACTN</name>
<dbReference type="AlphaFoldDB" id="A0A4R0G9U6"/>
<dbReference type="EMBL" id="SJJR01000022">
    <property type="protein sequence ID" value="TCB92098.1"/>
    <property type="molecule type" value="Genomic_DNA"/>
</dbReference>
<dbReference type="RefSeq" id="WP_206025350.1">
    <property type="nucleotide sequence ID" value="NZ_SJJR01000022.1"/>
</dbReference>
<comment type="caution">
    <text evidence="2">The sequence shown here is derived from an EMBL/GenBank/DDBJ whole genome shotgun (WGS) entry which is preliminary data.</text>
</comment>
<evidence type="ECO:0000313" key="2">
    <source>
        <dbReference type="EMBL" id="TCB92098.1"/>
    </source>
</evidence>
<feature type="transmembrane region" description="Helical" evidence="1">
    <location>
        <begin position="6"/>
        <end position="26"/>
    </location>
</feature>
<organism evidence="2 3">
    <name type="scientific">Micromonospora zingiberis</name>
    <dbReference type="NCBI Taxonomy" id="2053011"/>
    <lineage>
        <taxon>Bacteria</taxon>
        <taxon>Bacillati</taxon>
        <taxon>Actinomycetota</taxon>
        <taxon>Actinomycetes</taxon>
        <taxon>Micromonosporales</taxon>
        <taxon>Micromonosporaceae</taxon>
        <taxon>Micromonospora</taxon>
    </lineage>
</organism>
<keyword evidence="3" id="KW-1185">Reference proteome</keyword>
<evidence type="ECO:0000256" key="1">
    <source>
        <dbReference type="SAM" id="Phobius"/>
    </source>
</evidence>
<keyword evidence="1" id="KW-0472">Membrane</keyword>